<dbReference type="AlphaFoldDB" id="A0A9Q3C7J0"/>
<name>A0A9Q3C7J0_9BASI</name>
<reference evidence="1" key="1">
    <citation type="submission" date="2021-03" db="EMBL/GenBank/DDBJ databases">
        <title>Draft genome sequence of rust myrtle Austropuccinia psidii MF-1, a brazilian biotype.</title>
        <authorList>
            <person name="Quecine M.C."/>
            <person name="Pachon D.M.R."/>
            <person name="Bonatelli M.L."/>
            <person name="Correr F.H."/>
            <person name="Franceschini L.M."/>
            <person name="Leite T.F."/>
            <person name="Margarido G.R.A."/>
            <person name="Almeida C.A."/>
            <person name="Ferrarezi J.A."/>
            <person name="Labate C.A."/>
        </authorList>
    </citation>
    <scope>NUCLEOTIDE SEQUENCE</scope>
    <source>
        <strain evidence="1">MF-1</strain>
    </source>
</reference>
<dbReference type="EMBL" id="AVOT02004989">
    <property type="protein sequence ID" value="MBW0477943.1"/>
    <property type="molecule type" value="Genomic_DNA"/>
</dbReference>
<evidence type="ECO:0000313" key="1">
    <source>
        <dbReference type="EMBL" id="MBW0477943.1"/>
    </source>
</evidence>
<organism evidence="1 2">
    <name type="scientific">Austropuccinia psidii MF-1</name>
    <dbReference type="NCBI Taxonomy" id="1389203"/>
    <lineage>
        <taxon>Eukaryota</taxon>
        <taxon>Fungi</taxon>
        <taxon>Dikarya</taxon>
        <taxon>Basidiomycota</taxon>
        <taxon>Pucciniomycotina</taxon>
        <taxon>Pucciniomycetes</taxon>
        <taxon>Pucciniales</taxon>
        <taxon>Sphaerophragmiaceae</taxon>
        <taxon>Austropuccinia</taxon>
    </lineage>
</organism>
<gene>
    <name evidence="1" type="ORF">O181_017658</name>
</gene>
<keyword evidence="2" id="KW-1185">Reference proteome</keyword>
<accession>A0A9Q3C7J0</accession>
<evidence type="ECO:0000313" key="2">
    <source>
        <dbReference type="Proteomes" id="UP000765509"/>
    </source>
</evidence>
<comment type="caution">
    <text evidence="1">The sequence shown here is derived from an EMBL/GenBank/DDBJ whole genome shotgun (WGS) entry which is preliminary data.</text>
</comment>
<dbReference type="Proteomes" id="UP000765509">
    <property type="component" value="Unassembled WGS sequence"/>
</dbReference>
<protein>
    <submittedName>
        <fullName evidence="1">Uncharacterized protein</fullName>
    </submittedName>
</protein>
<sequence length="150" mass="17233">MVKLPSFPSFEWDVLVIDTPKEEDLILSFDFLEHFNPSIDWGQGPIIFNADHKDYYDPSNSFMNDFYSSKSCAALVGDYRTPSFPSSVHIPSLNSHTSLLSSRDEVLKNIQDVEDNSVSSLQLFFCNMDFPPSSHHDSVKEFWDEEEEPE</sequence>
<proteinExistence type="predicted"/>
<dbReference type="OrthoDB" id="2684341at2759"/>